<protein>
    <submittedName>
        <fullName evidence="3">Uridine kinase</fullName>
    </submittedName>
</protein>
<dbReference type="Proteomes" id="UP000295818">
    <property type="component" value="Unassembled WGS sequence"/>
</dbReference>
<reference evidence="3 4" key="1">
    <citation type="journal article" date="2015" name="Stand. Genomic Sci.">
        <title>Genomic Encyclopedia of Bacterial and Archaeal Type Strains, Phase III: the genomes of soil and plant-associated and newly described type strains.</title>
        <authorList>
            <person name="Whitman W.B."/>
            <person name="Woyke T."/>
            <person name="Klenk H.P."/>
            <person name="Zhou Y."/>
            <person name="Lilburn T.G."/>
            <person name="Beck B.J."/>
            <person name="De Vos P."/>
            <person name="Vandamme P."/>
            <person name="Eisen J.A."/>
            <person name="Garrity G."/>
            <person name="Hugenholtz P."/>
            <person name="Kyrpides N.C."/>
        </authorList>
    </citation>
    <scope>NUCLEOTIDE SEQUENCE [LARGE SCALE GENOMIC DNA]</scope>
    <source>
        <strain evidence="3 4">VKM Ac-2538</strain>
    </source>
</reference>
<dbReference type="RefSeq" id="WP_132196485.1">
    <property type="nucleotide sequence ID" value="NZ_SLWM01000033.1"/>
</dbReference>
<evidence type="ECO:0000256" key="1">
    <source>
        <dbReference type="SAM" id="MobiDB-lite"/>
    </source>
</evidence>
<feature type="region of interest" description="Disordered" evidence="1">
    <location>
        <begin position="1"/>
        <end position="38"/>
    </location>
</feature>
<dbReference type="InterPro" id="IPR006083">
    <property type="entry name" value="PRK/URK"/>
</dbReference>
<dbReference type="EMBL" id="SLWM01000033">
    <property type="protein sequence ID" value="TCO11130.1"/>
    <property type="molecule type" value="Genomic_DNA"/>
</dbReference>
<comment type="caution">
    <text evidence="3">The sequence shown here is derived from an EMBL/GenBank/DDBJ whole genome shotgun (WGS) entry which is preliminary data.</text>
</comment>
<dbReference type="GO" id="GO:0016301">
    <property type="term" value="F:kinase activity"/>
    <property type="evidence" value="ECO:0007669"/>
    <property type="project" value="UniProtKB-KW"/>
</dbReference>
<evidence type="ECO:0000313" key="3">
    <source>
        <dbReference type="EMBL" id="TCO11130.1"/>
    </source>
</evidence>
<evidence type="ECO:0000313" key="4">
    <source>
        <dbReference type="Proteomes" id="UP000295818"/>
    </source>
</evidence>
<sequence>MESTDPLTKGTPGTDPLKHDSLTNDPLKHDPLTHDPLTNGPLAIDKLLDHVQETPARLGRTRLISVDGPAGSGKTTLADRIAARAEARGLHTLVLHMDDLYEGWDGAIRGFGLLRDHVLKRLADGREGRYRRYDWHRGAYAELHVVPVTLDLLIVEGVTSNDRDADPYQSLRIWIETSNEVRLDRGIDRDGEALRDHWLEWMRWERDHFAIENSRQRAHVIVDGDPTAPHSTDTELVTKSVNLTQDSAAS</sequence>
<gene>
    <name evidence="3" type="ORF">EV644_13325</name>
</gene>
<keyword evidence="3" id="KW-0808">Transferase</keyword>
<keyword evidence="4" id="KW-1185">Reference proteome</keyword>
<name>A0ABY2B7N7_9ACTN</name>
<dbReference type="SUPFAM" id="SSF52540">
    <property type="entry name" value="P-loop containing nucleoside triphosphate hydrolases"/>
    <property type="match status" value="1"/>
</dbReference>
<feature type="compositionally biased region" description="Basic and acidic residues" evidence="1">
    <location>
        <begin position="16"/>
        <end position="33"/>
    </location>
</feature>
<feature type="domain" description="Phosphoribulokinase/uridine kinase" evidence="2">
    <location>
        <begin position="111"/>
        <end position="192"/>
    </location>
</feature>
<evidence type="ECO:0000259" key="2">
    <source>
        <dbReference type="Pfam" id="PF00485"/>
    </source>
</evidence>
<accession>A0ABY2B7N7</accession>
<dbReference type="Gene3D" id="3.40.50.300">
    <property type="entry name" value="P-loop containing nucleotide triphosphate hydrolases"/>
    <property type="match status" value="1"/>
</dbReference>
<keyword evidence="3" id="KW-0418">Kinase</keyword>
<organism evidence="3 4">
    <name type="scientific">Kribbella orskensis</name>
    <dbReference type="NCBI Taxonomy" id="2512216"/>
    <lineage>
        <taxon>Bacteria</taxon>
        <taxon>Bacillati</taxon>
        <taxon>Actinomycetota</taxon>
        <taxon>Actinomycetes</taxon>
        <taxon>Propionibacteriales</taxon>
        <taxon>Kribbellaceae</taxon>
        <taxon>Kribbella</taxon>
    </lineage>
</organism>
<proteinExistence type="predicted"/>
<dbReference type="InterPro" id="IPR027417">
    <property type="entry name" value="P-loop_NTPase"/>
</dbReference>
<dbReference type="Pfam" id="PF00485">
    <property type="entry name" value="PRK"/>
    <property type="match status" value="1"/>
</dbReference>